<feature type="coiled-coil region" evidence="1">
    <location>
        <begin position="137"/>
        <end position="206"/>
    </location>
</feature>
<keyword evidence="3" id="KW-1185">Reference proteome</keyword>
<evidence type="ECO:0000313" key="2">
    <source>
        <dbReference type="EMBL" id="WAR14485.1"/>
    </source>
</evidence>
<name>A0ABY7EYP2_MYAAR</name>
<dbReference type="EMBL" id="CP111020">
    <property type="protein sequence ID" value="WAR14485.1"/>
    <property type="molecule type" value="Genomic_DNA"/>
</dbReference>
<gene>
    <name evidence="2" type="ORF">MAR_004590</name>
</gene>
<evidence type="ECO:0008006" key="4">
    <source>
        <dbReference type="Google" id="ProtNLM"/>
    </source>
</evidence>
<sequence length="812" mass="92339">MDDAYSELDKLIHNCEYENQQYLKLIDHEKQLIDTYRKDTELNVKECERLQSAIDQFEQDVQTCNRQFHINKDNIESLKTTNHVLTEHVAAMNTKLKMTKEKREQQRLGHEKQLKHYQDIWQRYQTVYERFPLVPELQRITTMKDDLAKKIEEDQEKIVTTKQEISRLEGSQDICQMNGSQYIVKIAENRIENQKLLTQMVEMKAEIQTRMERQTNIEVENNTEKLTAIQLNDWIVHEQMDSSQMEPDAMSMEMVSPMISEKDDGDQMVTEDSVVSREPERCDAEMPSPELVGHVAAAEPPQTGHTEGQTNDNEQTMQVEEVQPEQQPNKTVVIFNKSTESVEIQLAREDMPHTADRQNMTYSTTCPSIDAPSMVPSCFPINVSSQRNVHCESGLLASEPHHTMAAKHFFVPKMPQSPCTKATVHQSWSPLLSPNHQASTSITSASRPRLQVPQVNFGSRCAIKTPQVVLNPRKTVMNTSNVPENIRTKIMKGKMPAKSSSPLLVTKRNQKVLMGLKTGDCVVNVSDYMPLKDKDSVDLMAKDSDTRKSPEHLQTEMNKKNSPFNIEKHKQRIAELKKSPGHPSLHTERRMFVGQAVTKFCNYMEVETVEFILQNPSSEDKRKLMQTTFSQDSCLYPFIGAGDQNTNTADTDLGNENNTNITATGDADNILRKEQESAFENFFASFNSEEGKTPASFFQFSSPGKNDRSPTDGGGSVMQMFNQSTDKNDDKGNTGFNFNFNFEDAACNEEPEKDSAFRFNFGSDNNSKDGSDFFSMFGSDKETNDTGFNFNLENNDESSKKAASPVFRFNFG</sequence>
<evidence type="ECO:0000256" key="1">
    <source>
        <dbReference type="SAM" id="Coils"/>
    </source>
</evidence>
<accession>A0ABY7EYP2</accession>
<reference evidence="2" key="1">
    <citation type="submission" date="2022-11" db="EMBL/GenBank/DDBJ databases">
        <title>Centuries of genome instability and evolution in soft-shell clam transmissible cancer (bioRxiv).</title>
        <authorList>
            <person name="Hart S.F.M."/>
            <person name="Yonemitsu M.A."/>
            <person name="Giersch R.M."/>
            <person name="Beal B.F."/>
            <person name="Arriagada G."/>
            <person name="Davis B.W."/>
            <person name="Ostrander E.A."/>
            <person name="Goff S.P."/>
            <person name="Metzger M.J."/>
        </authorList>
    </citation>
    <scope>NUCLEOTIDE SEQUENCE</scope>
    <source>
        <strain evidence="2">MELC-2E11</strain>
        <tissue evidence="2">Siphon/mantle</tissue>
    </source>
</reference>
<dbReference type="Proteomes" id="UP001164746">
    <property type="component" value="Chromosome 9"/>
</dbReference>
<organism evidence="2 3">
    <name type="scientific">Mya arenaria</name>
    <name type="common">Soft-shell clam</name>
    <dbReference type="NCBI Taxonomy" id="6604"/>
    <lineage>
        <taxon>Eukaryota</taxon>
        <taxon>Metazoa</taxon>
        <taxon>Spiralia</taxon>
        <taxon>Lophotrochozoa</taxon>
        <taxon>Mollusca</taxon>
        <taxon>Bivalvia</taxon>
        <taxon>Autobranchia</taxon>
        <taxon>Heteroconchia</taxon>
        <taxon>Euheterodonta</taxon>
        <taxon>Imparidentia</taxon>
        <taxon>Neoheterodontei</taxon>
        <taxon>Myida</taxon>
        <taxon>Myoidea</taxon>
        <taxon>Myidae</taxon>
        <taxon>Mya</taxon>
    </lineage>
</organism>
<evidence type="ECO:0000313" key="3">
    <source>
        <dbReference type="Proteomes" id="UP001164746"/>
    </source>
</evidence>
<keyword evidence="1" id="KW-0175">Coiled coil</keyword>
<proteinExistence type="predicted"/>
<protein>
    <recommendedName>
        <fullName evidence="4">Protein SIX6OS1</fullName>
    </recommendedName>
</protein>